<evidence type="ECO:0000256" key="2">
    <source>
        <dbReference type="ARBA" id="ARBA00004651"/>
    </source>
</evidence>
<evidence type="ECO:0000256" key="12">
    <source>
        <dbReference type="ARBA" id="ARBA00022989"/>
    </source>
</evidence>
<evidence type="ECO:0000256" key="16">
    <source>
        <dbReference type="ARBA" id="ARBA00032853"/>
    </source>
</evidence>
<comment type="pathway">
    <text evidence="3 19">Cofactor biosynthesis; adenosylcobalamin biosynthesis; adenosylcobalamin from cob(II)yrinate a,c-diamide: step 7/7.</text>
</comment>
<name>A0A915YDQ0_9BACT</name>
<dbReference type="NCBIfam" id="TIGR00317">
    <property type="entry name" value="cobS"/>
    <property type="match status" value="1"/>
</dbReference>
<dbReference type="AlphaFoldDB" id="A0A915YDQ0"/>
<proteinExistence type="inferred from homology"/>
<comment type="similarity">
    <text evidence="4 19">Belongs to the CobS family.</text>
</comment>
<reference evidence="20" key="1">
    <citation type="submission" date="2022-09" db="EMBL/GenBank/DDBJ databases">
        <title>Aureispira anguillicida sp. nov., isolated from Leptocephalus of Japanese eel Anguilla japonica.</title>
        <authorList>
            <person name="Yuasa K."/>
            <person name="Mekata T."/>
            <person name="Ikunari K."/>
        </authorList>
    </citation>
    <scope>NUCLEOTIDE SEQUENCE</scope>
    <source>
        <strain evidence="20">EL160426</strain>
    </source>
</reference>
<feature type="transmembrane region" description="Helical" evidence="19">
    <location>
        <begin position="111"/>
        <end position="131"/>
    </location>
</feature>
<dbReference type="GO" id="GO:0009236">
    <property type="term" value="P:cobalamin biosynthetic process"/>
    <property type="evidence" value="ECO:0007669"/>
    <property type="project" value="UniProtKB-UniRule"/>
</dbReference>
<evidence type="ECO:0000256" key="14">
    <source>
        <dbReference type="ARBA" id="ARBA00025228"/>
    </source>
</evidence>
<dbReference type="EC" id="2.7.8.26" evidence="5 19"/>
<dbReference type="PANTHER" id="PTHR34148:SF1">
    <property type="entry name" value="ADENOSYLCOBINAMIDE-GDP RIBAZOLETRANSFERASE"/>
    <property type="match status" value="1"/>
</dbReference>
<dbReference type="RefSeq" id="WP_264792391.1">
    <property type="nucleotide sequence ID" value="NZ_AP026867.1"/>
</dbReference>
<keyword evidence="12 19" id="KW-1133">Transmembrane helix</keyword>
<organism evidence="20 21">
    <name type="scientific">Aureispira anguillae</name>
    <dbReference type="NCBI Taxonomy" id="2864201"/>
    <lineage>
        <taxon>Bacteria</taxon>
        <taxon>Pseudomonadati</taxon>
        <taxon>Bacteroidota</taxon>
        <taxon>Saprospiria</taxon>
        <taxon>Saprospirales</taxon>
        <taxon>Saprospiraceae</taxon>
        <taxon>Aureispira</taxon>
    </lineage>
</organism>
<comment type="catalytic activity">
    <reaction evidence="18 19">
        <text>alpha-ribazole 5'-phosphate + adenosylcob(III)inamide-GDP = adenosylcob(III)alamin 5'-phosphate + GMP + H(+)</text>
        <dbReference type="Rhea" id="RHEA:23560"/>
        <dbReference type="ChEBI" id="CHEBI:15378"/>
        <dbReference type="ChEBI" id="CHEBI:57918"/>
        <dbReference type="ChEBI" id="CHEBI:58115"/>
        <dbReference type="ChEBI" id="CHEBI:60487"/>
        <dbReference type="ChEBI" id="CHEBI:60493"/>
        <dbReference type="EC" id="2.7.8.26"/>
    </reaction>
</comment>
<dbReference type="GO" id="GO:0051073">
    <property type="term" value="F:adenosylcobinamide-GDP ribazoletransferase activity"/>
    <property type="evidence" value="ECO:0007669"/>
    <property type="project" value="UniProtKB-UniRule"/>
</dbReference>
<keyword evidence="8 19" id="KW-0169">Cobalamin biosynthesis</keyword>
<keyword evidence="7 19" id="KW-1003">Cell membrane</keyword>
<comment type="subcellular location">
    <subcellularLocation>
        <location evidence="2 19">Cell membrane</location>
        <topology evidence="2 19">Multi-pass membrane protein</topology>
    </subcellularLocation>
</comment>
<evidence type="ECO:0000256" key="7">
    <source>
        <dbReference type="ARBA" id="ARBA00022475"/>
    </source>
</evidence>
<evidence type="ECO:0000256" key="8">
    <source>
        <dbReference type="ARBA" id="ARBA00022573"/>
    </source>
</evidence>
<evidence type="ECO:0000256" key="19">
    <source>
        <dbReference type="HAMAP-Rule" id="MF_00719"/>
    </source>
</evidence>
<evidence type="ECO:0000256" key="17">
    <source>
        <dbReference type="ARBA" id="ARBA00048623"/>
    </source>
</evidence>
<dbReference type="Pfam" id="PF02654">
    <property type="entry name" value="CobS"/>
    <property type="match status" value="1"/>
</dbReference>
<evidence type="ECO:0000256" key="3">
    <source>
        <dbReference type="ARBA" id="ARBA00004663"/>
    </source>
</evidence>
<evidence type="ECO:0000256" key="15">
    <source>
        <dbReference type="ARBA" id="ARBA00032605"/>
    </source>
</evidence>
<evidence type="ECO:0000256" key="5">
    <source>
        <dbReference type="ARBA" id="ARBA00013200"/>
    </source>
</evidence>
<feature type="transmembrane region" description="Helical" evidence="19">
    <location>
        <begin position="38"/>
        <end position="58"/>
    </location>
</feature>
<keyword evidence="10 19" id="KW-0812">Transmembrane</keyword>
<evidence type="ECO:0000256" key="18">
    <source>
        <dbReference type="ARBA" id="ARBA00049504"/>
    </source>
</evidence>
<dbReference type="GO" id="GO:0008818">
    <property type="term" value="F:cobalamin 5'-phosphate synthase activity"/>
    <property type="evidence" value="ECO:0007669"/>
    <property type="project" value="UniProtKB-UniRule"/>
</dbReference>
<evidence type="ECO:0000256" key="9">
    <source>
        <dbReference type="ARBA" id="ARBA00022679"/>
    </source>
</evidence>
<feature type="transmembrane region" description="Helical" evidence="19">
    <location>
        <begin position="191"/>
        <end position="215"/>
    </location>
</feature>
<evidence type="ECO:0000256" key="13">
    <source>
        <dbReference type="ARBA" id="ARBA00023136"/>
    </source>
</evidence>
<evidence type="ECO:0000313" key="20">
    <source>
        <dbReference type="EMBL" id="BDS11188.1"/>
    </source>
</evidence>
<dbReference type="EMBL" id="AP026867">
    <property type="protein sequence ID" value="BDS11188.1"/>
    <property type="molecule type" value="Genomic_DNA"/>
</dbReference>
<evidence type="ECO:0000313" key="21">
    <source>
        <dbReference type="Proteomes" id="UP001060919"/>
    </source>
</evidence>
<dbReference type="HAMAP" id="MF_00719">
    <property type="entry name" value="CobS"/>
    <property type="match status" value="1"/>
</dbReference>
<evidence type="ECO:0000256" key="1">
    <source>
        <dbReference type="ARBA" id="ARBA00001946"/>
    </source>
</evidence>
<evidence type="ECO:0000256" key="11">
    <source>
        <dbReference type="ARBA" id="ARBA00022842"/>
    </source>
</evidence>
<dbReference type="InterPro" id="IPR003805">
    <property type="entry name" value="CobS"/>
</dbReference>
<dbReference type="Proteomes" id="UP001060919">
    <property type="component" value="Chromosome"/>
</dbReference>
<dbReference type="GO" id="GO:0005886">
    <property type="term" value="C:plasma membrane"/>
    <property type="evidence" value="ECO:0007669"/>
    <property type="project" value="UniProtKB-SubCell"/>
</dbReference>
<comment type="function">
    <text evidence="14 19">Joins adenosylcobinamide-GDP and alpha-ribazole to generate adenosylcobalamin (Ado-cobalamin). Also synthesizes adenosylcobalamin 5'-phosphate from adenosylcobinamide-GDP and alpha-ribazole 5'-phosphate.</text>
</comment>
<keyword evidence="21" id="KW-1185">Reference proteome</keyword>
<sequence>MLKKEWNYFLTALLFFTRIPVPKTYQYQESYSKRSPKYLSLVGWLVGSFTAAILYMSLLLFPPSIAVILSMIASVLLTGAFHEDGFADVCDGFGGGWGKENILRIMKDSTVGAYALIGMSLLLLLKFSLLVELTKVDDHLAVVSLVGAHTTSRFIALSLMYTHPYVRNIENSKVHTVTNQPFLGSDLCYSFLFVVPIFLLARFPIMLFAFLVSFLSRMGLGYYFKKQIGGYTGDCLGAVQQVTEVCFYLSILALS</sequence>
<dbReference type="NCBIfam" id="NF001277">
    <property type="entry name" value="PRK00235.1-3"/>
    <property type="match status" value="1"/>
</dbReference>
<evidence type="ECO:0000256" key="10">
    <source>
        <dbReference type="ARBA" id="ARBA00022692"/>
    </source>
</evidence>
<comment type="catalytic activity">
    <reaction evidence="17 19">
        <text>alpha-ribazole + adenosylcob(III)inamide-GDP = adenosylcob(III)alamin + GMP + H(+)</text>
        <dbReference type="Rhea" id="RHEA:16049"/>
        <dbReference type="ChEBI" id="CHEBI:10329"/>
        <dbReference type="ChEBI" id="CHEBI:15378"/>
        <dbReference type="ChEBI" id="CHEBI:18408"/>
        <dbReference type="ChEBI" id="CHEBI:58115"/>
        <dbReference type="ChEBI" id="CHEBI:60487"/>
        <dbReference type="EC" id="2.7.8.26"/>
    </reaction>
</comment>
<comment type="cofactor">
    <cofactor evidence="1 19">
        <name>Mg(2+)</name>
        <dbReference type="ChEBI" id="CHEBI:18420"/>
    </cofactor>
</comment>
<protein>
    <recommendedName>
        <fullName evidence="6 19">Adenosylcobinamide-GDP ribazoletransferase</fullName>
        <ecNumber evidence="5 19">2.7.8.26</ecNumber>
    </recommendedName>
    <alternativeName>
        <fullName evidence="16 19">Cobalamin synthase</fullName>
    </alternativeName>
    <alternativeName>
        <fullName evidence="15 19">Cobalamin-5'-phosphate synthase</fullName>
    </alternativeName>
</protein>
<comment type="caution">
    <text evidence="19">Lacks conserved residue(s) required for the propagation of feature annotation.</text>
</comment>
<keyword evidence="11 19" id="KW-0460">Magnesium</keyword>
<evidence type="ECO:0000256" key="6">
    <source>
        <dbReference type="ARBA" id="ARBA00015850"/>
    </source>
</evidence>
<dbReference type="PANTHER" id="PTHR34148">
    <property type="entry name" value="ADENOSYLCOBINAMIDE-GDP RIBAZOLETRANSFERASE"/>
    <property type="match status" value="1"/>
</dbReference>
<dbReference type="KEGG" id="aup:AsAng_0018990"/>
<keyword evidence="9 19" id="KW-0808">Transferase</keyword>
<gene>
    <name evidence="19" type="primary">cobS</name>
    <name evidence="20" type="ORF">AsAng_0018990</name>
</gene>
<accession>A0A915YDQ0</accession>
<keyword evidence="13 19" id="KW-0472">Membrane</keyword>
<evidence type="ECO:0000256" key="4">
    <source>
        <dbReference type="ARBA" id="ARBA00010561"/>
    </source>
</evidence>